<feature type="compositionally biased region" description="Basic and acidic residues" evidence="1">
    <location>
        <begin position="11"/>
        <end position="23"/>
    </location>
</feature>
<dbReference type="Pfam" id="PF19853">
    <property type="entry name" value="DUF6328"/>
    <property type="match status" value="1"/>
</dbReference>
<dbReference type="AlphaFoldDB" id="A0A1H2M3P7"/>
<feature type="region of interest" description="Disordered" evidence="1">
    <location>
        <begin position="1"/>
        <end position="23"/>
    </location>
</feature>
<dbReference type="EMBL" id="LT629799">
    <property type="protein sequence ID" value="SDU87754.1"/>
    <property type="molecule type" value="Genomic_DNA"/>
</dbReference>
<sequence>MVANEEDVDALDGRRESADQRSDRNWNELLQETRIVQTGTQILSGFLLTIVFQPRFDTLTSFQHALYLVLVLLSTLTTALAMSSVVLHRRLFRRHQKGEVVRIGHRLLMSALCGLGLTMTGTVLLVFDVAEGARGGAVAAVGVVVVLVVLTLVPTAQALRGRRDPQG</sequence>
<dbReference type="STRING" id="546874.SAMN04488544_1334"/>
<feature type="transmembrane region" description="Helical" evidence="2">
    <location>
        <begin position="65"/>
        <end position="87"/>
    </location>
</feature>
<keyword evidence="4" id="KW-1185">Reference proteome</keyword>
<feature type="compositionally biased region" description="Acidic residues" evidence="1">
    <location>
        <begin position="1"/>
        <end position="10"/>
    </location>
</feature>
<accession>A0A1H2M3P7</accession>
<feature type="transmembrane region" description="Helical" evidence="2">
    <location>
        <begin position="133"/>
        <end position="153"/>
    </location>
</feature>
<organism evidence="3 4">
    <name type="scientific">Microlunatus sagamiharensis</name>
    <dbReference type="NCBI Taxonomy" id="546874"/>
    <lineage>
        <taxon>Bacteria</taxon>
        <taxon>Bacillati</taxon>
        <taxon>Actinomycetota</taxon>
        <taxon>Actinomycetes</taxon>
        <taxon>Propionibacteriales</taxon>
        <taxon>Propionibacteriaceae</taxon>
        <taxon>Microlunatus</taxon>
    </lineage>
</organism>
<evidence type="ECO:0000256" key="2">
    <source>
        <dbReference type="SAM" id="Phobius"/>
    </source>
</evidence>
<evidence type="ECO:0000256" key="1">
    <source>
        <dbReference type="SAM" id="MobiDB-lite"/>
    </source>
</evidence>
<dbReference type="Proteomes" id="UP000198825">
    <property type="component" value="Chromosome I"/>
</dbReference>
<evidence type="ECO:0000313" key="4">
    <source>
        <dbReference type="Proteomes" id="UP000198825"/>
    </source>
</evidence>
<keyword evidence="2" id="KW-1133">Transmembrane helix</keyword>
<dbReference type="InterPro" id="IPR046291">
    <property type="entry name" value="DUF6328"/>
</dbReference>
<feature type="transmembrane region" description="Helical" evidence="2">
    <location>
        <begin position="107"/>
        <end position="127"/>
    </location>
</feature>
<evidence type="ECO:0000313" key="3">
    <source>
        <dbReference type="EMBL" id="SDU87754.1"/>
    </source>
</evidence>
<keyword evidence="2" id="KW-0472">Membrane</keyword>
<gene>
    <name evidence="3" type="ORF">SAMN04488544_1334</name>
</gene>
<keyword evidence="2" id="KW-0812">Transmembrane</keyword>
<proteinExistence type="predicted"/>
<evidence type="ECO:0008006" key="5">
    <source>
        <dbReference type="Google" id="ProtNLM"/>
    </source>
</evidence>
<name>A0A1H2M3P7_9ACTN</name>
<reference evidence="4" key="1">
    <citation type="submission" date="2016-10" db="EMBL/GenBank/DDBJ databases">
        <authorList>
            <person name="Varghese N."/>
            <person name="Submissions S."/>
        </authorList>
    </citation>
    <scope>NUCLEOTIDE SEQUENCE [LARGE SCALE GENOMIC DNA]</scope>
    <source>
        <strain evidence="4">DSM 21743</strain>
    </source>
</reference>
<protein>
    <recommendedName>
        <fullName evidence="5">Sodium:proton antiporter</fullName>
    </recommendedName>
</protein>